<name>A0ABV7PFE4_9BURK</name>
<comment type="caution">
    <text evidence="2">The sequence shown here is derived from an EMBL/GenBank/DDBJ whole genome shotgun (WGS) entry which is preliminary data.</text>
</comment>
<accession>A0ABV7PFE4</accession>
<evidence type="ECO:0000313" key="3">
    <source>
        <dbReference type="Proteomes" id="UP001595665"/>
    </source>
</evidence>
<dbReference type="EMBL" id="JBHRVV010000001">
    <property type="protein sequence ID" value="MFC3457227.1"/>
    <property type="molecule type" value="Genomic_DNA"/>
</dbReference>
<dbReference type="RefSeq" id="WP_379733451.1">
    <property type="nucleotide sequence ID" value="NZ_JBHRVV010000001.1"/>
</dbReference>
<protein>
    <submittedName>
        <fullName evidence="2">Phage antirepressor KilAC domain-containing protein</fullName>
    </submittedName>
</protein>
<reference evidence="3" key="1">
    <citation type="journal article" date="2019" name="Int. J. Syst. Evol. Microbiol.">
        <title>The Global Catalogue of Microorganisms (GCM) 10K type strain sequencing project: providing services to taxonomists for standard genome sequencing and annotation.</title>
        <authorList>
            <consortium name="The Broad Institute Genomics Platform"/>
            <consortium name="The Broad Institute Genome Sequencing Center for Infectious Disease"/>
            <person name="Wu L."/>
            <person name="Ma J."/>
        </authorList>
    </citation>
    <scope>NUCLEOTIDE SEQUENCE [LARGE SCALE GENOMIC DNA]</scope>
    <source>
        <strain evidence="3">CCM 7480</strain>
    </source>
</reference>
<sequence length="242" mass="26483">MGSMLTLHHAGAAEQTMSSREIADICEARHNDVIATIERLINEGVLRLGRNTARPHLPDGGGRPTMVYDLCRRDCLVVVSGYNAALRARIIDRWMELEATAPAPALPQSFADALRLAADQQDIITAQAAQLQAAAPAVEFVERYADSTGTKGFRQVAKLLGANENQFREFLLDEKILYRLGRELTPHAQHITAGRFCVKAGTAQNSGHAYNAARFTPKGVTWVAGEWGKWKVRQQAGEVGHA</sequence>
<gene>
    <name evidence="2" type="ORF">ACFOPH_03040</name>
</gene>
<feature type="domain" description="Antirepressor protein C-terminal" evidence="1">
    <location>
        <begin position="129"/>
        <end position="228"/>
    </location>
</feature>
<dbReference type="Pfam" id="PF03374">
    <property type="entry name" value="ANT"/>
    <property type="match status" value="1"/>
</dbReference>
<dbReference type="Pfam" id="PF09669">
    <property type="entry name" value="Phage_pRha"/>
    <property type="match status" value="1"/>
</dbReference>
<evidence type="ECO:0000259" key="1">
    <source>
        <dbReference type="Pfam" id="PF03374"/>
    </source>
</evidence>
<dbReference type="InterPro" id="IPR005039">
    <property type="entry name" value="Ant_C"/>
</dbReference>
<evidence type="ECO:0000313" key="2">
    <source>
        <dbReference type="EMBL" id="MFC3457227.1"/>
    </source>
</evidence>
<dbReference type="Proteomes" id="UP001595665">
    <property type="component" value="Unassembled WGS sequence"/>
</dbReference>
<organism evidence="2 3">
    <name type="scientific">Massilia haematophila</name>
    <dbReference type="NCBI Taxonomy" id="457923"/>
    <lineage>
        <taxon>Bacteria</taxon>
        <taxon>Pseudomonadati</taxon>
        <taxon>Pseudomonadota</taxon>
        <taxon>Betaproteobacteria</taxon>
        <taxon>Burkholderiales</taxon>
        <taxon>Oxalobacteraceae</taxon>
        <taxon>Telluria group</taxon>
        <taxon>Massilia</taxon>
    </lineage>
</organism>
<dbReference type="InterPro" id="IPR014054">
    <property type="entry name" value="Phage_regulatory_Rha"/>
</dbReference>
<keyword evidence="3" id="KW-1185">Reference proteome</keyword>
<proteinExistence type="predicted"/>